<reference evidence="3 4" key="1">
    <citation type="journal article" date="2024" name="Plant J.">
        <title>Genome sequences and population genomics reveal climatic adaptation and genomic divergence between two closely related sweetgum species.</title>
        <authorList>
            <person name="Xu W.Q."/>
            <person name="Ren C.Q."/>
            <person name="Zhang X.Y."/>
            <person name="Comes H.P."/>
            <person name="Liu X.H."/>
            <person name="Li Y.G."/>
            <person name="Kettle C.J."/>
            <person name="Jalonen R."/>
            <person name="Gaisberger H."/>
            <person name="Ma Y.Z."/>
            <person name="Qiu Y.X."/>
        </authorList>
    </citation>
    <scope>NUCLEOTIDE SEQUENCE [LARGE SCALE GENOMIC DNA]</scope>
    <source>
        <strain evidence="3">Hangzhou</strain>
    </source>
</reference>
<dbReference type="PANTHER" id="PTHR35697:SF6">
    <property type="entry name" value="LEUCINE-RICH REPEAT EXTENSIN-LIKE PROTEIN 3"/>
    <property type="match status" value="1"/>
</dbReference>
<organism evidence="3 4">
    <name type="scientific">Liquidambar formosana</name>
    <name type="common">Formosan gum</name>
    <dbReference type="NCBI Taxonomy" id="63359"/>
    <lineage>
        <taxon>Eukaryota</taxon>
        <taxon>Viridiplantae</taxon>
        <taxon>Streptophyta</taxon>
        <taxon>Embryophyta</taxon>
        <taxon>Tracheophyta</taxon>
        <taxon>Spermatophyta</taxon>
        <taxon>Magnoliopsida</taxon>
        <taxon>eudicotyledons</taxon>
        <taxon>Gunneridae</taxon>
        <taxon>Pentapetalae</taxon>
        <taxon>Saxifragales</taxon>
        <taxon>Altingiaceae</taxon>
        <taxon>Liquidambar</taxon>
    </lineage>
</organism>
<evidence type="ECO:0000313" key="3">
    <source>
        <dbReference type="EMBL" id="KAK9270600.1"/>
    </source>
</evidence>
<proteinExistence type="predicted"/>
<dbReference type="AlphaFoldDB" id="A0AAP0R673"/>
<feature type="region of interest" description="Disordered" evidence="1">
    <location>
        <begin position="121"/>
        <end position="144"/>
    </location>
</feature>
<dbReference type="EMBL" id="JBBPBK010000014">
    <property type="protein sequence ID" value="KAK9270600.1"/>
    <property type="molecule type" value="Genomic_DNA"/>
</dbReference>
<keyword evidence="4" id="KW-1185">Reference proteome</keyword>
<keyword evidence="2" id="KW-0472">Membrane</keyword>
<dbReference type="InterPro" id="IPR044950">
    <property type="entry name" value="TED6/7"/>
</dbReference>
<evidence type="ECO:0000256" key="2">
    <source>
        <dbReference type="SAM" id="Phobius"/>
    </source>
</evidence>
<name>A0AAP0R673_LIQFO</name>
<evidence type="ECO:0000256" key="1">
    <source>
        <dbReference type="SAM" id="MobiDB-lite"/>
    </source>
</evidence>
<gene>
    <name evidence="3" type="ORF">L1049_026182</name>
</gene>
<comment type="caution">
    <text evidence="3">The sequence shown here is derived from an EMBL/GenBank/DDBJ whole genome shotgun (WGS) entry which is preliminary data.</text>
</comment>
<keyword evidence="2" id="KW-0812">Transmembrane</keyword>
<dbReference type="Proteomes" id="UP001415857">
    <property type="component" value="Unassembled WGS sequence"/>
</dbReference>
<dbReference type="PANTHER" id="PTHR35697">
    <property type="entry name" value="OS08G0108300 PROTEIN"/>
    <property type="match status" value="1"/>
</dbReference>
<protein>
    <submittedName>
        <fullName evidence="3">Uncharacterized protein</fullName>
    </submittedName>
</protein>
<dbReference type="GO" id="GO:0009834">
    <property type="term" value="P:plant-type secondary cell wall biogenesis"/>
    <property type="evidence" value="ECO:0007669"/>
    <property type="project" value="InterPro"/>
</dbReference>
<accession>A0AAP0R673</accession>
<feature type="transmembrane region" description="Helical" evidence="2">
    <location>
        <begin position="33"/>
        <end position="56"/>
    </location>
</feature>
<sequence length="144" mass="15143">MRLLLFHPLPPFNSIPPSSQIVSPPPGGHHTTIIAVCVSLGGVFFLAFLALGLFCLAKKKKKPIMVPAAVCIEEHEQIRETITTGPCGEQTMVVSIEDDVQIHEVLGGTTVAAGSHIGAVSSPPCSPPPVEPCTTHAPGYHQHG</sequence>
<keyword evidence="2" id="KW-1133">Transmembrane helix</keyword>
<evidence type="ECO:0000313" key="4">
    <source>
        <dbReference type="Proteomes" id="UP001415857"/>
    </source>
</evidence>